<evidence type="ECO:0000313" key="7">
    <source>
        <dbReference type="EMBL" id="PWN27443.1"/>
    </source>
</evidence>
<evidence type="ECO:0000256" key="5">
    <source>
        <dbReference type="SAM" id="MobiDB-lite"/>
    </source>
</evidence>
<dbReference type="GO" id="GO:0008270">
    <property type="term" value="F:zinc ion binding"/>
    <property type="evidence" value="ECO:0007669"/>
    <property type="project" value="UniProtKB-KW"/>
</dbReference>
<feature type="compositionally biased region" description="Low complexity" evidence="5">
    <location>
        <begin position="100"/>
        <end position="113"/>
    </location>
</feature>
<dbReference type="Pfam" id="PF00642">
    <property type="entry name" value="zf-CCCH"/>
    <property type="match status" value="1"/>
</dbReference>
<feature type="region of interest" description="Disordered" evidence="5">
    <location>
        <begin position="1"/>
        <end position="59"/>
    </location>
</feature>
<dbReference type="PROSITE" id="PS50103">
    <property type="entry name" value="ZF_C3H1"/>
    <property type="match status" value="1"/>
</dbReference>
<feature type="compositionally biased region" description="Acidic residues" evidence="5">
    <location>
        <begin position="195"/>
        <end position="210"/>
    </location>
</feature>
<dbReference type="GO" id="GO:0003723">
    <property type="term" value="F:RNA binding"/>
    <property type="evidence" value="ECO:0007669"/>
    <property type="project" value="InterPro"/>
</dbReference>
<keyword evidence="3 4" id="KW-0862">Zinc</keyword>
<feature type="region of interest" description="Disordered" evidence="5">
    <location>
        <begin position="355"/>
        <end position="374"/>
    </location>
</feature>
<dbReference type="GO" id="GO:0000492">
    <property type="term" value="P:box C/D snoRNP assembly"/>
    <property type="evidence" value="ECO:0007669"/>
    <property type="project" value="TreeGrafter"/>
</dbReference>
<gene>
    <name evidence="7" type="ORF">BDZ90DRAFT_246290</name>
</gene>
<dbReference type="SMART" id="SM00356">
    <property type="entry name" value="ZnF_C3H1"/>
    <property type="match status" value="1"/>
</dbReference>
<organism evidence="7 8">
    <name type="scientific">Jaminaea rosea</name>
    <dbReference type="NCBI Taxonomy" id="1569628"/>
    <lineage>
        <taxon>Eukaryota</taxon>
        <taxon>Fungi</taxon>
        <taxon>Dikarya</taxon>
        <taxon>Basidiomycota</taxon>
        <taxon>Ustilaginomycotina</taxon>
        <taxon>Exobasidiomycetes</taxon>
        <taxon>Microstromatales</taxon>
        <taxon>Microstromatales incertae sedis</taxon>
        <taxon>Jaminaea</taxon>
    </lineage>
</organism>
<proteinExistence type="predicted"/>
<dbReference type="InterPro" id="IPR039136">
    <property type="entry name" value="NUFIP1-like"/>
</dbReference>
<dbReference type="OrthoDB" id="18412at2759"/>
<dbReference type="Gene3D" id="4.10.1000.10">
    <property type="entry name" value="Zinc finger, CCCH-type"/>
    <property type="match status" value="1"/>
</dbReference>
<dbReference type="InterPro" id="IPR000571">
    <property type="entry name" value="Znf_CCCH"/>
</dbReference>
<evidence type="ECO:0000313" key="8">
    <source>
        <dbReference type="Proteomes" id="UP000245884"/>
    </source>
</evidence>
<evidence type="ECO:0000259" key="6">
    <source>
        <dbReference type="PROSITE" id="PS50103"/>
    </source>
</evidence>
<feature type="zinc finger region" description="C3H1-type" evidence="4">
    <location>
        <begin position="239"/>
        <end position="266"/>
    </location>
</feature>
<sequence>MASQPHPPQGRGAWPSVGPSYPGNGSQSFGQGRGRGRDPSSSIASSQQPCPYRTSSPLNLTLHRADRHLIYPPGGKAELERIDPLLIEERKEAQRRARKAGQSASSQTESSESVMETIPGLNISLSTPELRKKRWPSDKVVAEKRAEAWDDASRGGISRPRPQQKQQAPVKGSDATNTGTKRKHGDVNDSGSSDDSSDDDEDSSDSESDSDGAPSEHGISAPADQDHQDQAPQASTSTPAGPPVCRFYLQGRCNFGNQCKQSHSQPATTGGHSSAAAASTSRPRPRPRNPPPNPFEPRNLLHALLKKEIAQHVSTVAQVVRFLVRNNFLKDVELEAGQAEEQRRRRGRVVEIGKTEDTAIMSAPQEDDGKPAPRALYRARSPSLTPLTTLHYPPEPDPLIFLDPLRRDDPKPLTRPQVVALASDVQLRNILRPPSTAFPLGEARPGLERALSTLDSLPSDAHRSAALELILGVSPQTPVHPHQIGTTFVPPSTTPSSSGGRFIGEVELFRLGLRCGPSEQEAIQRLAKRISEVTEGPEFDVEPRGRKWEKEADRRDMLRRLGLDVD</sequence>
<feature type="region of interest" description="Disordered" evidence="5">
    <location>
        <begin position="259"/>
        <end position="298"/>
    </location>
</feature>
<dbReference type="SUPFAM" id="SSF90229">
    <property type="entry name" value="CCCH zinc finger"/>
    <property type="match status" value="1"/>
</dbReference>
<dbReference type="Proteomes" id="UP000245884">
    <property type="component" value="Unassembled WGS sequence"/>
</dbReference>
<accession>A0A316UU62</accession>
<dbReference type="AlphaFoldDB" id="A0A316UU62"/>
<feature type="domain" description="C3H1-type" evidence="6">
    <location>
        <begin position="239"/>
        <end position="266"/>
    </location>
</feature>
<reference evidence="7 8" key="1">
    <citation type="journal article" date="2018" name="Mol. Biol. Evol.">
        <title>Broad Genomic Sampling Reveals a Smut Pathogenic Ancestry of the Fungal Clade Ustilaginomycotina.</title>
        <authorList>
            <person name="Kijpornyongpan T."/>
            <person name="Mondo S.J."/>
            <person name="Barry K."/>
            <person name="Sandor L."/>
            <person name="Lee J."/>
            <person name="Lipzen A."/>
            <person name="Pangilinan J."/>
            <person name="LaButti K."/>
            <person name="Hainaut M."/>
            <person name="Henrissat B."/>
            <person name="Grigoriev I.V."/>
            <person name="Spatafora J.W."/>
            <person name="Aime M.C."/>
        </authorList>
    </citation>
    <scope>NUCLEOTIDE SEQUENCE [LARGE SCALE GENOMIC DNA]</scope>
    <source>
        <strain evidence="7 8">MCA 5214</strain>
    </source>
</reference>
<evidence type="ECO:0000256" key="2">
    <source>
        <dbReference type="ARBA" id="ARBA00022771"/>
    </source>
</evidence>
<keyword evidence="1 4" id="KW-0479">Metal-binding</keyword>
<dbReference type="STRING" id="1569628.A0A316UU62"/>
<protein>
    <recommendedName>
        <fullName evidence="6">C3H1-type domain-containing protein</fullName>
    </recommendedName>
</protein>
<evidence type="ECO:0000256" key="4">
    <source>
        <dbReference type="PROSITE-ProRule" id="PRU00723"/>
    </source>
</evidence>
<evidence type="ECO:0000256" key="3">
    <source>
        <dbReference type="ARBA" id="ARBA00022833"/>
    </source>
</evidence>
<feature type="region of interest" description="Disordered" evidence="5">
    <location>
        <begin position="92"/>
        <end position="243"/>
    </location>
</feature>
<dbReference type="EMBL" id="KZ819668">
    <property type="protein sequence ID" value="PWN27443.1"/>
    <property type="molecule type" value="Genomic_DNA"/>
</dbReference>
<keyword evidence="8" id="KW-1185">Reference proteome</keyword>
<feature type="compositionally biased region" description="Basic and acidic residues" evidence="5">
    <location>
        <begin position="135"/>
        <end position="153"/>
    </location>
</feature>
<dbReference type="RefSeq" id="XP_025362055.1">
    <property type="nucleotide sequence ID" value="XM_025507546.1"/>
</dbReference>
<evidence type="ECO:0000256" key="1">
    <source>
        <dbReference type="ARBA" id="ARBA00022723"/>
    </source>
</evidence>
<dbReference type="PANTHER" id="PTHR13309:SF0">
    <property type="entry name" value="FMR1-INTERACTING PROTEIN NUFIP1"/>
    <property type="match status" value="1"/>
</dbReference>
<name>A0A316UU62_9BASI</name>
<dbReference type="GeneID" id="37029369"/>
<dbReference type="InterPro" id="IPR036855">
    <property type="entry name" value="Znf_CCCH_sf"/>
</dbReference>
<feature type="compositionally biased region" description="Polar residues" evidence="5">
    <location>
        <begin position="39"/>
        <end position="59"/>
    </location>
</feature>
<dbReference type="PANTHER" id="PTHR13309">
    <property type="entry name" value="NUCLEAR FRAGILE X MENTAL RETARDATION PROTEIN INTERACTING PROTEIN 1"/>
    <property type="match status" value="1"/>
</dbReference>
<keyword evidence="2 4" id="KW-0863">Zinc-finger</keyword>
<dbReference type="GO" id="GO:0005634">
    <property type="term" value="C:nucleus"/>
    <property type="evidence" value="ECO:0007669"/>
    <property type="project" value="TreeGrafter"/>
</dbReference>
<feature type="compositionally biased region" description="Low complexity" evidence="5">
    <location>
        <begin position="267"/>
        <end position="282"/>
    </location>
</feature>